<dbReference type="InterPro" id="IPR029068">
    <property type="entry name" value="Glyas_Bleomycin-R_OHBP_Dase"/>
</dbReference>
<dbReference type="RefSeq" id="WP_379590616.1">
    <property type="nucleotide sequence ID" value="NZ_JBHTKK010000002.1"/>
</dbReference>
<reference evidence="3" key="1">
    <citation type="journal article" date="2019" name="Int. J. Syst. Evol. Microbiol.">
        <title>The Global Catalogue of Microorganisms (GCM) 10K type strain sequencing project: providing services to taxonomists for standard genome sequencing and annotation.</title>
        <authorList>
            <consortium name="The Broad Institute Genomics Platform"/>
            <consortium name="The Broad Institute Genome Sequencing Center for Infectious Disease"/>
            <person name="Wu L."/>
            <person name="Ma J."/>
        </authorList>
    </citation>
    <scope>NUCLEOTIDE SEQUENCE [LARGE SCALE GENOMIC DNA]</scope>
    <source>
        <strain evidence="3">CCUG 56608</strain>
    </source>
</reference>
<gene>
    <name evidence="2" type="ORF">ACFQ19_03450</name>
</gene>
<organism evidence="2 3">
    <name type="scientific">Oceanobacillus locisalsi</name>
    <dbReference type="NCBI Taxonomy" id="546107"/>
    <lineage>
        <taxon>Bacteria</taxon>
        <taxon>Bacillati</taxon>
        <taxon>Bacillota</taxon>
        <taxon>Bacilli</taxon>
        <taxon>Bacillales</taxon>
        <taxon>Bacillaceae</taxon>
        <taxon>Oceanobacillus</taxon>
    </lineage>
</organism>
<protein>
    <submittedName>
        <fullName evidence="2">VOC family protein</fullName>
    </submittedName>
</protein>
<dbReference type="PANTHER" id="PTHR43279">
    <property type="entry name" value="CATECHOL-2,3-DIOXYGENASE"/>
    <property type="match status" value="1"/>
</dbReference>
<feature type="domain" description="VOC" evidence="1">
    <location>
        <begin position="173"/>
        <end position="283"/>
    </location>
</feature>
<evidence type="ECO:0000313" key="3">
    <source>
        <dbReference type="Proteomes" id="UP001597041"/>
    </source>
</evidence>
<dbReference type="PROSITE" id="PS51819">
    <property type="entry name" value="VOC"/>
    <property type="match status" value="2"/>
</dbReference>
<name>A0ABW3NBH9_9BACI</name>
<dbReference type="CDD" id="cd16359">
    <property type="entry name" value="VOC_BsCatE_like_C"/>
    <property type="match status" value="1"/>
</dbReference>
<accession>A0ABW3NBH9</accession>
<evidence type="ECO:0000259" key="1">
    <source>
        <dbReference type="PROSITE" id="PS51819"/>
    </source>
</evidence>
<dbReference type="EMBL" id="JBHTKK010000002">
    <property type="protein sequence ID" value="MFD1065073.1"/>
    <property type="molecule type" value="Genomic_DNA"/>
</dbReference>
<keyword evidence="3" id="KW-1185">Reference proteome</keyword>
<dbReference type="SUPFAM" id="SSF54593">
    <property type="entry name" value="Glyoxalase/Bleomycin resistance protein/Dihydroxybiphenyl dioxygenase"/>
    <property type="match status" value="2"/>
</dbReference>
<sequence length="283" mass="31709">MENKFFETQAMHVSDITMQVTDLQRSIAFYQDFLGFQVMERTAHKAMFSADGKKALITLEQPENVVAKQRRTTGLYHVAILLPSRIDLANFLKHLLQAGRAYTLQLGAADHLVSEALYFSDPDGNGIEVASDRLSSTWNWSGEFVQMSTDPLDADGLLESVTADWNKMPEKTLIGHIHLHVNNLREAKEFYIEGLGFQEVMAFSGASFLSDRGYHHHVAINTWNGTDAPIPDSNETGLHVFTIAYPTKEETEKAKQRLEALGYSVNEDMVKDPAGNQIVLSFN</sequence>
<proteinExistence type="predicted"/>
<dbReference type="InterPro" id="IPR004360">
    <property type="entry name" value="Glyas_Fos-R_dOase_dom"/>
</dbReference>
<evidence type="ECO:0000313" key="2">
    <source>
        <dbReference type="EMBL" id="MFD1065073.1"/>
    </source>
</evidence>
<dbReference type="Proteomes" id="UP001597041">
    <property type="component" value="Unassembled WGS sequence"/>
</dbReference>
<dbReference type="Gene3D" id="3.10.180.10">
    <property type="entry name" value="2,3-Dihydroxybiphenyl 1,2-Dioxygenase, domain 1"/>
    <property type="match status" value="2"/>
</dbReference>
<dbReference type="InterPro" id="IPR037523">
    <property type="entry name" value="VOC_core"/>
</dbReference>
<feature type="domain" description="VOC" evidence="1">
    <location>
        <begin position="12"/>
        <end position="132"/>
    </location>
</feature>
<comment type="caution">
    <text evidence="2">The sequence shown here is derived from an EMBL/GenBank/DDBJ whole genome shotgun (WGS) entry which is preliminary data.</text>
</comment>
<dbReference type="Pfam" id="PF00903">
    <property type="entry name" value="Glyoxalase"/>
    <property type="match status" value="2"/>
</dbReference>
<dbReference type="PANTHER" id="PTHR43279:SF1">
    <property type="entry name" value="CATECHOL-2,3-DIOXYGENASE"/>
    <property type="match status" value="1"/>
</dbReference>